<proteinExistence type="inferred from homology"/>
<dbReference type="Gene3D" id="3.40.33.10">
    <property type="entry name" value="CAP"/>
    <property type="match status" value="1"/>
</dbReference>
<dbReference type="InterPro" id="IPR035940">
    <property type="entry name" value="CAP_sf"/>
</dbReference>
<dbReference type="SMART" id="SM00198">
    <property type="entry name" value="SCP"/>
    <property type="match status" value="1"/>
</dbReference>
<feature type="chain" id="PRO_5034762753" evidence="2">
    <location>
        <begin position="25"/>
        <end position="187"/>
    </location>
</feature>
<gene>
    <name evidence="4" type="primary">LOC101599522</name>
</gene>
<dbReference type="InterPro" id="IPR014044">
    <property type="entry name" value="CAP_dom"/>
</dbReference>
<dbReference type="Pfam" id="PF00188">
    <property type="entry name" value="CAP"/>
    <property type="match status" value="1"/>
</dbReference>
<organism evidence="4 5">
    <name type="scientific">Jaculus jaculus</name>
    <name type="common">Lesser Egyptian jerboa</name>
    <dbReference type="NCBI Taxonomy" id="51337"/>
    <lineage>
        <taxon>Eukaryota</taxon>
        <taxon>Metazoa</taxon>
        <taxon>Chordata</taxon>
        <taxon>Craniata</taxon>
        <taxon>Vertebrata</taxon>
        <taxon>Euteleostomi</taxon>
        <taxon>Mammalia</taxon>
        <taxon>Eutheria</taxon>
        <taxon>Euarchontoglires</taxon>
        <taxon>Glires</taxon>
        <taxon>Rodentia</taxon>
        <taxon>Myomorpha</taxon>
        <taxon>Dipodoidea</taxon>
        <taxon>Dipodidae</taxon>
        <taxon>Dipodinae</taxon>
        <taxon>Jaculus</taxon>
    </lineage>
</organism>
<name>A0A8C5KHP5_JACJA</name>
<dbReference type="InterPro" id="IPR001283">
    <property type="entry name" value="CRISP-related"/>
</dbReference>
<comment type="similarity">
    <text evidence="1">Belongs to the CRISP family.</text>
</comment>
<feature type="signal peptide" evidence="2">
    <location>
        <begin position="1"/>
        <end position="24"/>
    </location>
</feature>
<protein>
    <submittedName>
        <fullName evidence="4">GLIPR1-like protein 2</fullName>
    </submittedName>
</protein>
<sequence>MAATRPLAQCVSLALRGVLKVCELWLLLVGPGLNSKSLPHEEDTNFINQYVNLHNDLRATVFPKAKNLRFMTWDVALARTARAWGKKCLFEHNTYLDKTGMGHPTFRDIGENMWAGHEDGFTASTVIRSWFEERKLYNFEKGVCVGDCSHYIQLVWAKSYKVGCAVTPCSKVGNFTKAALFICNYAP</sequence>
<dbReference type="InterPro" id="IPR002413">
    <property type="entry name" value="V5_allergen-like"/>
</dbReference>
<dbReference type="Proteomes" id="UP000694385">
    <property type="component" value="Unassembled WGS sequence"/>
</dbReference>
<evidence type="ECO:0000259" key="3">
    <source>
        <dbReference type="SMART" id="SM00198"/>
    </source>
</evidence>
<evidence type="ECO:0000256" key="1">
    <source>
        <dbReference type="ARBA" id="ARBA00009923"/>
    </source>
</evidence>
<dbReference type="PRINTS" id="PR00837">
    <property type="entry name" value="V5TPXLIKE"/>
</dbReference>
<evidence type="ECO:0000256" key="2">
    <source>
        <dbReference type="SAM" id="SignalP"/>
    </source>
</evidence>
<dbReference type="AlphaFoldDB" id="A0A8C5KHP5"/>
<dbReference type="PANTHER" id="PTHR10334">
    <property type="entry name" value="CYSTEINE-RICH SECRETORY PROTEIN-RELATED"/>
    <property type="match status" value="1"/>
</dbReference>
<keyword evidence="5" id="KW-1185">Reference proteome</keyword>
<dbReference type="OMA" id="IHECVEM"/>
<feature type="domain" description="SCP" evidence="3">
    <location>
        <begin position="45"/>
        <end position="186"/>
    </location>
</feature>
<dbReference type="GeneTree" id="ENSGT00940000162357"/>
<accession>A0A8C5KHP5</accession>
<evidence type="ECO:0000313" key="4">
    <source>
        <dbReference type="Ensembl" id="ENSJJAP00000009203.1"/>
    </source>
</evidence>
<dbReference type="Ensembl" id="ENSJJAT00000015648.1">
    <property type="protein sequence ID" value="ENSJJAP00000009203.1"/>
    <property type="gene ID" value="ENSJJAG00000013157.1"/>
</dbReference>
<dbReference type="SUPFAM" id="SSF55797">
    <property type="entry name" value="PR-1-like"/>
    <property type="match status" value="1"/>
</dbReference>
<dbReference type="PRINTS" id="PR00838">
    <property type="entry name" value="V5ALLERGEN"/>
</dbReference>
<reference evidence="4" key="2">
    <citation type="submission" date="2025-09" db="UniProtKB">
        <authorList>
            <consortium name="Ensembl"/>
        </authorList>
    </citation>
    <scope>IDENTIFICATION</scope>
</reference>
<keyword evidence="2" id="KW-0732">Signal</keyword>
<evidence type="ECO:0000313" key="5">
    <source>
        <dbReference type="Proteomes" id="UP000694385"/>
    </source>
</evidence>
<reference evidence="4" key="1">
    <citation type="submission" date="2025-08" db="UniProtKB">
        <authorList>
            <consortium name="Ensembl"/>
        </authorList>
    </citation>
    <scope>IDENTIFICATION</scope>
</reference>